<name>A0ABD3RYI4_9STRA</name>
<dbReference type="AlphaFoldDB" id="A0ABD3RYI4"/>
<keyword evidence="2 6" id="KW-0812">Transmembrane</keyword>
<evidence type="ECO:0000256" key="5">
    <source>
        <dbReference type="ARBA" id="ARBA00023136"/>
    </source>
</evidence>
<evidence type="ECO:0000256" key="6">
    <source>
        <dbReference type="SAM" id="Phobius"/>
    </source>
</evidence>
<feature type="chain" id="PRO_5044802803" description="EF-hand domain-containing protein" evidence="7">
    <location>
        <begin position="20"/>
        <end position="514"/>
    </location>
</feature>
<keyword evidence="7" id="KW-0732">Signal</keyword>
<evidence type="ECO:0000256" key="2">
    <source>
        <dbReference type="ARBA" id="ARBA00022692"/>
    </source>
</evidence>
<accession>A0ABD3RYI4</accession>
<dbReference type="InterPro" id="IPR002048">
    <property type="entry name" value="EF_hand_dom"/>
</dbReference>
<feature type="transmembrane region" description="Helical" evidence="6">
    <location>
        <begin position="359"/>
        <end position="385"/>
    </location>
</feature>
<reference evidence="9 10" key="1">
    <citation type="submission" date="2024-10" db="EMBL/GenBank/DDBJ databases">
        <title>Updated reference genomes for cyclostephanoid diatoms.</title>
        <authorList>
            <person name="Roberts W.R."/>
            <person name="Alverson A.J."/>
        </authorList>
    </citation>
    <scope>NUCLEOTIDE SEQUENCE [LARGE SCALE GENOMIC DNA]</scope>
    <source>
        <strain evidence="9 10">AJA228-03</strain>
    </source>
</reference>
<evidence type="ECO:0000256" key="7">
    <source>
        <dbReference type="SAM" id="SignalP"/>
    </source>
</evidence>
<evidence type="ECO:0000313" key="10">
    <source>
        <dbReference type="Proteomes" id="UP001530377"/>
    </source>
</evidence>
<dbReference type="PANTHER" id="PTHR12665">
    <property type="entry name" value="ORMDL PROTEINS"/>
    <property type="match status" value="1"/>
</dbReference>
<feature type="signal peptide" evidence="7">
    <location>
        <begin position="1"/>
        <end position="19"/>
    </location>
</feature>
<evidence type="ECO:0000259" key="8">
    <source>
        <dbReference type="PROSITE" id="PS50222"/>
    </source>
</evidence>
<evidence type="ECO:0000313" key="9">
    <source>
        <dbReference type="EMBL" id="KAL3817241.1"/>
    </source>
</evidence>
<dbReference type="InterPro" id="IPR011992">
    <property type="entry name" value="EF-hand-dom_pair"/>
</dbReference>
<keyword evidence="4 6" id="KW-1133">Transmembrane helix</keyword>
<evidence type="ECO:0000256" key="1">
    <source>
        <dbReference type="ARBA" id="ARBA00004141"/>
    </source>
</evidence>
<keyword evidence="3" id="KW-0106">Calcium</keyword>
<evidence type="ECO:0000256" key="3">
    <source>
        <dbReference type="ARBA" id="ARBA00022837"/>
    </source>
</evidence>
<protein>
    <recommendedName>
        <fullName evidence="8">EF-hand domain-containing protein</fullName>
    </recommendedName>
</protein>
<dbReference type="EMBL" id="JALLPB020000113">
    <property type="protein sequence ID" value="KAL3817241.1"/>
    <property type="molecule type" value="Genomic_DNA"/>
</dbReference>
<keyword evidence="5 6" id="KW-0472">Membrane</keyword>
<dbReference type="PROSITE" id="PS00018">
    <property type="entry name" value="EF_HAND_1"/>
    <property type="match status" value="2"/>
</dbReference>
<dbReference type="GO" id="GO:0016020">
    <property type="term" value="C:membrane"/>
    <property type="evidence" value="ECO:0007669"/>
    <property type="project" value="UniProtKB-SubCell"/>
</dbReference>
<comment type="subcellular location">
    <subcellularLocation>
        <location evidence="1">Membrane</location>
        <topology evidence="1">Multi-pass membrane protein</topology>
    </subcellularLocation>
</comment>
<evidence type="ECO:0000256" key="4">
    <source>
        <dbReference type="ARBA" id="ARBA00022989"/>
    </source>
</evidence>
<dbReference type="PROSITE" id="PS50222">
    <property type="entry name" value="EF_HAND_2"/>
    <property type="match status" value="1"/>
</dbReference>
<dbReference type="InterPro" id="IPR018247">
    <property type="entry name" value="EF_Hand_1_Ca_BS"/>
</dbReference>
<comment type="caution">
    <text evidence="9">The sequence shown here is derived from an EMBL/GenBank/DDBJ whole genome shotgun (WGS) entry which is preliminary data.</text>
</comment>
<dbReference type="SUPFAM" id="SSF47473">
    <property type="entry name" value="EF-hand"/>
    <property type="match status" value="1"/>
</dbReference>
<dbReference type="Gene3D" id="1.10.238.10">
    <property type="entry name" value="EF-hand"/>
    <property type="match status" value="1"/>
</dbReference>
<dbReference type="Pfam" id="PF04061">
    <property type="entry name" value="ORMDL"/>
    <property type="match status" value="1"/>
</dbReference>
<dbReference type="Proteomes" id="UP001530377">
    <property type="component" value="Unassembled WGS sequence"/>
</dbReference>
<feature type="domain" description="EF-hand" evidence="8">
    <location>
        <begin position="178"/>
        <end position="204"/>
    </location>
</feature>
<keyword evidence="10" id="KW-1185">Reference proteome</keyword>
<gene>
    <name evidence="9" type="ORF">ACHAXA_009528</name>
</gene>
<sequence>MRTNTLILAIAVIVNRTKAQDYDYQDYAEGYEEDNLYQDYAVNRADGGHAGGFGFGHIAAASVTSYILGAKIHSGRVAKKLKKKHQQDQKTLYTQYYNDVYKLEEQKLEQKMIIEGLEKALRNSNEQHEMENLQREYDEFKQPDVDGDDRISRSEFNMYVKNYLSNYPGLTEKDYPKFEDFDHDKDGYVSFTEYAQQMAVQAQQAELDQYYAQSQGQSGKKEAQKANALYSLYGSAADSDGFNDLRVSSRDIHDVNDEPLGLVGSIPYGQSRLNSNEIPRSYSGLYGAGAPPMPADVINDDRGANNNLDARDDTAGGCDAGGGGILSPPRVKSSVRHHGTTHQSNLLPFELSRNRNTDWIAAGGPALLVTYVSVILVFLLTFLAFVTEPRVAWAMANVSHGLVSMVYLHWIKGNPADYMDGTQGEMNAMTTWEQIVSKPAVHLHGTNINNKATMMTLSPNRNYRRSGGARSTVTSAIRKLRSRDVLCVVPTLLAHASCHVAGYQFEYVLINVGT</sequence>
<proteinExistence type="predicted"/>
<organism evidence="9 10">
    <name type="scientific">Cyclostephanos tholiformis</name>
    <dbReference type="NCBI Taxonomy" id="382380"/>
    <lineage>
        <taxon>Eukaryota</taxon>
        <taxon>Sar</taxon>
        <taxon>Stramenopiles</taxon>
        <taxon>Ochrophyta</taxon>
        <taxon>Bacillariophyta</taxon>
        <taxon>Coscinodiscophyceae</taxon>
        <taxon>Thalassiosirophycidae</taxon>
        <taxon>Stephanodiscales</taxon>
        <taxon>Stephanodiscaceae</taxon>
        <taxon>Cyclostephanos</taxon>
    </lineage>
</organism>
<dbReference type="InterPro" id="IPR007203">
    <property type="entry name" value="ORMDL"/>
</dbReference>